<feature type="coiled-coil region" evidence="7">
    <location>
        <begin position="129"/>
        <end position="180"/>
    </location>
</feature>
<keyword evidence="6" id="KW-0472">Membrane</keyword>
<dbReference type="AlphaFoldDB" id="A0A3S0SZA1"/>
<dbReference type="Proteomes" id="UP000274545">
    <property type="component" value="Unassembled WGS sequence"/>
</dbReference>
<evidence type="ECO:0000313" key="9">
    <source>
        <dbReference type="Proteomes" id="UP000274545"/>
    </source>
</evidence>
<accession>A0A3S0SZA1</accession>
<evidence type="ECO:0000256" key="3">
    <source>
        <dbReference type="ARBA" id="ARBA00022475"/>
    </source>
</evidence>
<gene>
    <name evidence="8" type="ORF">D6D54_00180</name>
</gene>
<comment type="similarity">
    <text evidence="2">Belongs to the VirD4/TraG family.</text>
</comment>
<evidence type="ECO:0000313" key="8">
    <source>
        <dbReference type="EMBL" id="RUP77958.1"/>
    </source>
</evidence>
<dbReference type="InterPro" id="IPR003688">
    <property type="entry name" value="TraG/VirD4"/>
</dbReference>
<name>A0A3S0SZA1_9MOLU</name>
<protein>
    <submittedName>
        <fullName evidence="8">Uncharacterized protein</fullName>
    </submittedName>
</protein>
<sequence>MHIFLHTNDLETIKYYSELFGTKTIEQISINENKNNTSVSKSLKSHPLMLTSELANLKQGQGIVKISRYNPMKINLKLWKDLKLVEKTKEFQLKEIEYINFNKKYFYDIKNHKKEMKENEINEFINLTTTEIKTNINNLKMQLREYENTNYKSIQNKTMINLLLQKIKNLEIELIKRQETNNYSEKE</sequence>
<dbReference type="PANTHER" id="PTHR37937:SF1">
    <property type="entry name" value="CONJUGATIVE TRANSFER: DNA TRANSPORT"/>
    <property type="match status" value="1"/>
</dbReference>
<keyword evidence="4" id="KW-0812">Transmembrane</keyword>
<comment type="caution">
    <text evidence="8">The sequence shown here is derived from an EMBL/GenBank/DDBJ whole genome shotgun (WGS) entry which is preliminary data.</text>
</comment>
<dbReference type="InterPro" id="IPR027417">
    <property type="entry name" value="P-loop_NTPase"/>
</dbReference>
<evidence type="ECO:0000256" key="4">
    <source>
        <dbReference type="ARBA" id="ARBA00022692"/>
    </source>
</evidence>
<comment type="subcellular location">
    <subcellularLocation>
        <location evidence="1">Cell membrane</location>
        <topology evidence="1">Multi-pass membrane protein</topology>
    </subcellularLocation>
</comment>
<dbReference type="Pfam" id="PF02534">
    <property type="entry name" value="T4SS-DNA_transf"/>
    <property type="match status" value="1"/>
</dbReference>
<dbReference type="EMBL" id="RAHC01000001">
    <property type="protein sequence ID" value="RUP77958.1"/>
    <property type="molecule type" value="Genomic_DNA"/>
</dbReference>
<proteinExistence type="inferred from homology"/>
<keyword evidence="7" id="KW-0175">Coiled coil</keyword>
<evidence type="ECO:0000256" key="1">
    <source>
        <dbReference type="ARBA" id="ARBA00004651"/>
    </source>
</evidence>
<evidence type="ECO:0000256" key="6">
    <source>
        <dbReference type="ARBA" id="ARBA00023136"/>
    </source>
</evidence>
<evidence type="ECO:0000256" key="2">
    <source>
        <dbReference type="ARBA" id="ARBA00008806"/>
    </source>
</evidence>
<organism evidence="8 9">
    <name type="scientific">Spiroplasma poulsonii</name>
    <dbReference type="NCBI Taxonomy" id="2138"/>
    <lineage>
        <taxon>Bacteria</taxon>
        <taxon>Bacillati</taxon>
        <taxon>Mycoplasmatota</taxon>
        <taxon>Mollicutes</taxon>
        <taxon>Entomoplasmatales</taxon>
        <taxon>Spiroplasmataceae</taxon>
        <taxon>Spiroplasma</taxon>
    </lineage>
</organism>
<dbReference type="InterPro" id="IPR051539">
    <property type="entry name" value="T4SS-coupling_protein"/>
</dbReference>
<keyword evidence="5" id="KW-1133">Transmembrane helix</keyword>
<dbReference type="PANTHER" id="PTHR37937">
    <property type="entry name" value="CONJUGATIVE TRANSFER: DNA TRANSPORT"/>
    <property type="match status" value="1"/>
</dbReference>
<dbReference type="Gene3D" id="3.40.50.300">
    <property type="entry name" value="P-loop containing nucleotide triphosphate hydrolases"/>
    <property type="match status" value="1"/>
</dbReference>
<dbReference type="GO" id="GO:0005886">
    <property type="term" value="C:plasma membrane"/>
    <property type="evidence" value="ECO:0007669"/>
    <property type="project" value="UniProtKB-SubCell"/>
</dbReference>
<reference evidence="8 9" key="1">
    <citation type="journal article" date="2019" name="Genome Biol. Evol.">
        <title>Toxin and genome evolution in a Drosophila defensive symbiosis.</title>
        <authorList>
            <person name="Ballinger M.J."/>
            <person name="Gawryluk R.M."/>
            <person name="Perlman S.J."/>
        </authorList>
    </citation>
    <scope>NUCLEOTIDE SEQUENCE [LARGE SCALE GENOMIC DNA]</scope>
    <source>
        <strain evidence="9">sNeo</strain>
    </source>
</reference>
<keyword evidence="3" id="KW-1003">Cell membrane</keyword>
<evidence type="ECO:0000256" key="7">
    <source>
        <dbReference type="SAM" id="Coils"/>
    </source>
</evidence>
<evidence type="ECO:0000256" key="5">
    <source>
        <dbReference type="ARBA" id="ARBA00022989"/>
    </source>
</evidence>